<dbReference type="NCBIfam" id="NF003921">
    <property type="entry name" value="PRK05443.2-2"/>
    <property type="match status" value="1"/>
</dbReference>
<sequence length="869" mass="96670">MPTEATDNAGIHAASGTVSKNFARYEYFTNRELSWLEFNQRVLEEAMDGTNPLLERLKFMAIVSSNLDEFFMVRVAGVQDQIEVGLTKKDPAGLTPMAQMKQIALRAHELVKEQYGHFSEHIVPELRAKGIRCLGYDELNRQQKAFVEQYFEQTVYPVLTPMAVDQSRPFPLLANKSLNLAVLLEADQALVGRKTVFAFVQIPVLLPRCIRLPSNRGVSFIYLEEVIKSNLDVLFRGNRVIESATFRITRNADLAVDEEGAEDLLEAIEKELQKRKWGAAVRLEIEAGVSSRLKNYLKDDLELGEEDVYLMPGPLDLTAMYRIADLPGFEHLRHRKMVPSVPEDLADAKDLYQAISQKDILVHHPYESFQCVIDFVTQAANDPHVLAIKQTLYRVSGDSPIIAALADAATKGKQVTVLVELKARFDEERNIAWAKKLEQSGCHVVYGLVGLKTHAKITLVVRQEKGRIRRYVHLGTGNYNDSTARFYTDFGLFTCDERFGADATDFFNEITGYSLPSSWREIEVAPLGLRKKLLDLIEREISLTTPEKPGRIIAKMNSLTDEHMIQALYRASTAGVHIELIVRGICCLRPGIPGVSEHIKVISIVDRFLEHHRIYYFHNGGQEELYLSSADLMTRNLDRRVELLFPVKKPRLLRRIKGILIVMLHDNVRARRLRSDGKYDRVQPQGQARLQSQVCFLRLLQRKPQRGGDRWDALPTWEDVATSPQVICPACTTEEDLCTLKTPGAVAPAGPCAVAPAESDAAAPEESDVAVPEESDAAAPEESGAAAPEESDAAESDESAAVAPEESDVAESDESAAVAPEESDVAAPEESDAAAPEESDAAESDESAAAESDESVATSKIPPWRLQEN</sequence>
<evidence type="ECO:0000256" key="7">
    <source>
        <dbReference type="ARBA" id="ARBA00022842"/>
    </source>
</evidence>
<dbReference type="Pfam" id="PF13089">
    <property type="entry name" value="PP_kinase_N"/>
    <property type="match status" value="1"/>
</dbReference>
<dbReference type="InterPro" id="IPR041108">
    <property type="entry name" value="PP_kinase_C_1"/>
</dbReference>
<dbReference type="OrthoDB" id="9761456at2"/>
<dbReference type="NCBIfam" id="NF003918">
    <property type="entry name" value="PRK05443.1-2"/>
    <property type="match status" value="1"/>
</dbReference>
<evidence type="ECO:0000256" key="9">
    <source>
        <dbReference type="RuleBase" id="RU003800"/>
    </source>
</evidence>
<evidence type="ECO:0000256" key="2">
    <source>
        <dbReference type="ARBA" id="ARBA00022679"/>
    </source>
</evidence>
<dbReference type="InterPro" id="IPR025198">
    <property type="entry name" value="PPK_N_dom"/>
</dbReference>
<dbReference type="SUPFAM" id="SSF56024">
    <property type="entry name" value="Phospholipase D/nuclease"/>
    <property type="match status" value="2"/>
</dbReference>
<evidence type="ECO:0000259" key="11">
    <source>
        <dbReference type="Pfam" id="PF02503"/>
    </source>
</evidence>
<keyword evidence="3 8" id="KW-0479">Metal-binding</keyword>
<evidence type="ECO:0000313" key="16">
    <source>
        <dbReference type="Proteomes" id="UP000294813"/>
    </source>
</evidence>
<gene>
    <name evidence="8" type="primary">ppk</name>
    <name evidence="15" type="ORF">EDD73_10711</name>
</gene>
<feature type="active site" description="Phosphohistidine intermediate" evidence="8">
    <location>
        <position position="454"/>
    </location>
</feature>
<feature type="compositionally biased region" description="Acidic residues" evidence="10">
    <location>
        <begin position="763"/>
        <end position="776"/>
    </location>
</feature>
<feature type="compositionally biased region" description="Acidic residues" evidence="10">
    <location>
        <begin position="789"/>
        <end position="798"/>
    </location>
</feature>
<feature type="binding site" evidence="8">
    <location>
        <position position="66"/>
    </location>
    <ligand>
        <name>ATP</name>
        <dbReference type="ChEBI" id="CHEBI:30616"/>
    </ligand>
</feature>
<feature type="compositionally biased region" description="Acidic residues" evidence="10">
    <location>
        <begin position="821"/>
        <end position="854"/>
    </location>
</feature>
<feature type="binding site" evidence="8">
    <location>
        <position position="394"/>
    </location>
    <ligand>
        <name>Mg(2+)</name>
        <dbReference type="ChEBI" id="CHEBI:18420"/>
    </ligand>
</feature>
<dbReference type="GO" id="GO:0008976">
    <property type="term" value="F:polyphosphate kinase activity"/>
    <property type="evidence" value="ECO:0007669"/>
    <property type="project" value="UniProtKB-UniRule"/>
</dbReference>
<dbReference type="CDD" id="cd09168">
    <property type="entry name" value="PLDc_PaPPK1_C2_like"/>
    <property type="match status" value="1"/>
</dbReference>
<dbReference type="Pfam" id="PF17941">
    <property type="entry name" value="PP_kinase_C_1"/>
    <property type="match status" value="1"/>
</dbReference>
<keyword evidence="7 8" id="KW-0460">Magnesium</keyword>
<dbReference type="Pfam" id="PF13090">
    <property type="entry name" value="PP_kinase_C"/>
    <property type="match status" value="1"/>
</dbReference>
<reference evidence="15 16" key="1">
    <citation type="submission" date="2019-03" db="EMBL/GenBank/DDBJ databases">
        <title>Genomic Encyclopedia of Type Strains, Phase IV (KMG-IV): sequencing the most valuable type-strain genomes for metagenomic binning, comparative biology and taxonomic classification.</title>
        <authorList>
            <person name="Goeker M."/>
        </authorList>
    </citation>
    <scope>NUCLEOTIDE SEQUENCE [LARGE SCALE GENOMIC DNA]</scope>
    <source>
        <strain evidence="15 16">DSM 11170</strain>
    </source>
</reference>
<feature type="binding site" evidence="8">
    <location>
        <position position="487"/>
    </location>
    <ligand>
        <name>ATP</name>
        <dbReference type="ChEBI" id="CHEBI:30616"/>
    </ligand>
</feature>
<keyword evidence="4 8" id="KW-0547">Nucleotide-binding</keyword>
<keyword evidence="16" id="KW-1185">Reference proteome</keyword>
<feature type="compositionally biased region" description="Low complexity" evidence="10">
    <location>
        <begin position="777"/>
        <end position="788"/>
    </location>
</feature>
<evidence type="ECO:0000256" key="4">
    <source>
        <dbReference type="ARBA" id="ARBA00022741"/>
    </source>
</evidence>
<comment type="PTM">
    <text evidence="8 9">An intermediate of this reaction is the autophosphorylated ppk in which a phosphate is covalently linked to a histidine residue through a N-P bond.</text>
</comment>
<evidence type="ECO:0000256" key="6">
    <source>
        <dbReference type="ARBA" id="ARBA00022840"/>
    </source>
</evidence>
<feature type="region of interest" description="Disordered" evidence="10">
    <location>
        <begin position="757"/>
        <end position="869"/>
    </location>
</feature>
<protein>
    <recommendedName>
        <fullName evidence="8 9">Polyphosphate kinase</fullName>
        <ecNumber evidence="8 9">2.7.4.1</ecNumber>
    </recommendedName>
    <alternativeName>
        <fullName evidence="8">ATP-polyphosphate phosphotransferase</fullName>
    </alternativeName>
    <alternativeName>
        <fullName evidence="8">Polyphosphoric acid kinase</fullName>
    </alternativeName>
</protein>
<comment type="catalytic activity">
    <reaction evidence="8 9">
        <text>[phosphate](n) + ATP = [phosphate](n+1) + ADP</text>
        <dbReference type="Rhea" id="RHEA:19573"/>
        <dbReference type="Rhea" id="RHEA-COMP:9859"/>
        <dbReference type="Rhea" id="RHEA-COMP:14280"/>
        <dbReference type="ChEBI" id="CHEBI:16838"/>
        <dbReference type="ChEBI" id="CHEBI:30616"/>
        <dbReference type="ChEBI" id="CHEBI:456216"/>
        <dbReference type="EC" id="2.7.4.1"/>
    </reaction>
</comment>
<evidence type="ECO:0000256" key="5">
    <source>
        <dbReference type="ARBA" id="ARBA00022777"/>
    </source>
</evidence>
<evidence type="ECO:0000256" key="8">
    <source>
        <dbReference type="HAMAP-Rule" id="MF_00347"/>
    </source>
</evidence>
<feature type="domain" description="Polyphosphate kinase middle" evidence="11">
    <location>
        <begin position="142"/>
        <end position="322"/>
    </location>
</feature>
<dbReference type="SUPFAM" id="SSF143724">
    <property type="entry name" value="PHP14-like"/>
    <property type="match status" value="1"/>
</dbReference>
<dbReference type="InterPro" id="IPR036830">
    <property type="entry name" value="PP_kinase_middle_dom_sf"/>
</dbReference>
<keyword evidence="6 8" id="KW-0067">ATP-binding</keyword>
<dbReference type="SUPFAM" id="SSF140356">
    <property type="entry name" value="PPK N-terminal domain-like"/>
    <property type="match status" value="1"/>
</dbReference>
<evidence type="ECO:0000256" key="10">
    <source>
        <dbReference type="SAM" id="MobiDB-lite"/>
    </source>
</evidence>
<dbReference type="AlphaFoldDB" id="A0A4R2RY59"/>
<keyword evidence="2 8" id="KW-0808">Transferase</keyword>
<evidence type="ECO:0000313" key="15">
    <source>
        <dbReference type="EMBL" id="TCP64941.1"/>
    </source>
</evidence>
<dbReference type="PANTHER" id="PTHR30218:SF0">
    <property type="entry name" value="POLYPHOSPHATE KINASE"/>
    <property type="match status" value="1"/>
</dbReference>
<feature type="domain" description="Polyphosphate kinase C-terminal" evidence="14">
    <location>
        <begin position="351"/>
        <end position="514"/>
    </location>
</feature>
<dbReference type="HAMAP" id="MF_00347">
    <property type="entry name" value="Polyphosphate_kinase"/>
    <property type="match status" value="1"/>
</dbReference>
<keyword evidence="5 8" id="KW-0418">Kinase</keyword>
<dbReference type="GO" id="GO:0006799">
    <property type="term" value="P:polyphosphate biosynthetic process"/>
    <property type="evidence" value="ECO:0007669"/>
    <property type="project" value="UniProtKB-UniRule"/>
</dbReference>
<dbReference type="InterPro" id="IPR024953">
    <property type="entry name" value="PP_kinase_middle"/>
</dbReference>
<dbReference type="Pfam" id="PF02503">
    <property type="entry name" value="PP_kinase"/>
    <property type="match status" value="1"/>
</dbReference>
<name>A0A4R2RY59_9FIRM</name>
<feature type="binding site" evidence="8">
    <location>
        <position position="583"/>
    </location>
    <ligand>
        <name>ATP</name>
        <dbReference type="ChEBI" id="CHEBI:30616"/>
    </ligand>
</feature>
<proteinExistence type="inferred from homology"/>
<dbReference type="NCBIfam" id="NF003920">
    <property type="entry name" value="PRK05443.2-1"/>
    <property type="match status" value="1"/>
</dbReference>
<accession>A0A4R2RY59</accession>
<dbReference type="EC" id="2.7.4.1" evidence="8 9"/>
<dbReference type="GO" id="GO:0009358">
    <property type="term" value="C:polyphosphate kinase complex"/>
    <property type="evidence" value="ECO:0007669"/>
    <property type="project" value="InterPro"/>
</dbReference>
<comment type="caution">
    <text evidence="15">The sequence shown here is derived from an EMBL/GenBank/DDBJ whole genome shotgun (WGS) entry which is preliminary data.</text>
</comment>
<evidence type="ECO:0000259" key="14">
    <source>
        <dbReference type="Pfam" id="PF17941"/>
    </source>
</evidence>
<dbReference type="Proteomes" id="UP000294813">
    <property type="component" value="Unassembled WGS sequence"/>
</dbReference>
<dbReference type="Gene3D" id="3.30.870.10">
    <property type="entry name" value="Endonuclease Chain A"/>
    <property type="match status" value="2"/>
</dbReference>
<dbReference type="InterPro" id="IPR036832">
    <property type="entry name" value="PPK_N_dom_sf"/>
</dbReference>
<dbReference type="GO" id="GO:0005524">
    <property type="term" value="F:ATP binding"/>
    <property type="evidence" value="ECO:0007669"/>
    <property type="project" value="UniProtKB-KW"/>
</dbReference>
<feature type="binding site" evidence="8">
    <location>
        <position position="611"/>
    </location>
    <ligand>
        <name>ATP</name>
        <dbReference type="ChEBI" id="CHEBI:30616"/>
    </ligand>
</feature>
<dbReference type="NCBIfam" id="NF003917">
    <property type="entry name" value="PRK05443.1-1"/>
    <property type="match status" value="1"/>
</dbReference>
<dbReference type="NCBIfam" id="TIGR03705">
    <property type="entry name" value="poly_P_kin"/>
    <property type="match status" value="1"/>
</dbReference>
<dbReference type="CDD" id="cd09165">
    <property type="entry name" value="PLDc_PaPPK1_C1_like"/>
    <property type="match status" value="1"/>
</dbReference>
<feature type="domain" description="Polyphosphate kinase N-terminal" evidence="12">
    <location>
        <begin position="28"/>
        <end position="133"/>
    </location>
</feature>
<feature type="binding site" evidence="8">
    <location>
        <position position="424"/>
    </location>
    <ligand>
        <name>Mg(2+)</name>
        <dbReference type="ChEBI" id="CHEBI:18420"/>
    </ligand>
</feature>
<evidence type="ECO:0000256" key="1">
    <source>
        <dbReference type="ARBA" id="ARBA00022553"/>
    </source>
</evidence>
<dbReference type="EMBL" id="SLXT01000007">
    <property type="protein sequence ID" value="TCP64941.1"/>
    <property type="molecule type" value="Genomic_DNA"/>
</dbReference>
<feature type="compositionally biased region" description="Acidic residues" evidence="10">
    <location>
        <begin position="805"/>
        <end position="814"/>
    </location>
</feature>
<dbReference type="RefSeq" id="WP_131918685.1">
    <property type="nucleotide sequence ID" value="NZ_JAOQNU010000007.1"/>
</dbReference>
<comment type="similarity">
    <text evidence="8 9">Belongs to the polyphosphate kinase 1 (PPK1) family.</text>
</comment>
<organism evidence="15 16">
    <name type="scientific">Heliophilum fasciatum</name>
    <dbReference type="NCBI Taxonomy" id="35700"/>
    <lineage>
        <taxon>Bacteria</taxon>
        <taxon>Bacillati</taxon>
        <taxon>Bacillota</taxon>
        <taxon>Clostridia</taxon>
        <taxon>Eubacteriales</taxon>
        <taxon>Heliobacteriaceae</taxon>
        <taxon>Heliophilum</taxon>
    </lineage>
</organism>
<comment type="cofactor">
    <cofactor evidence="8">
        <name>Mg(2+)</name>
        <dbReference type="ChEBI" id="CHEBI:18420"/>
    </cofactor>
</comment>
<dbReference type="FunFam" id="3.30.870.10:FF:000001">
    <property type="entry name" value="Polyphosphate kinase"/>
    <property type="match status" value="1"/>
</dbReference>
<dbReference type="Gene3D" id="3.30.1840.10">
    <property type="entry name" value="Polyphosphate kinase middle domain"/>
    <property type="match status" value="1"/>
</dbReference>
<evidence type="ECO:0000259" key="12">
    <source>
        <dbReference type="Pfam" id="PF13089"/>
    </source>
</evidence>
<keyword evidence="1 8" id="KW-0597">Phosphoprotein</keyword>
<dbReference type="InterPro" id="IPR025200">
    <property type="entry name" value="PPK_C_dom2"/>
</dbReference>
<dbReference type="PANTHER" id="PTHR30218">
    <property type="entry name" value="POLYPHOSPHATE KINASE"/>
    <property type="match status" value="1"/>
</dbReference>
<dbReference type="Gene3D" id="1.20.58.310">
    <property type="entry name" value="Polyphosphate kinase N-terminal domain"/>
    <property type="match status" value="1"/>
</dbReference>
<evidence type="ECO:0000259" key="13">
    <source>
        <dbReference type="Pfam" id="PF13090"/>
    </source>
</evidence>
<evidence type="ECO:0000256" key="3">
    <source>
        <dbReference type="ARBA" id="ARBA00022723"/>
    </source>
</evidence>
<feature type="domain" description="Polyphosphate kinase C-terminal" evidence="13">
    <location>
        <begin position="524"/>
        <end position="693"/>
    </location>
</feature>
<comment type="function">
    <text evidence="8 9">Catalyzes the reversible transfer of the terminal phosphate of ATP to form a long-chain polyphosphate (polyP).</text>
</comment>
<dbReference type="GO" id="GO:0046872">
    <property type="term" value="F:metal ion binding"/>
    <property type="evidence" value="ECO:0007669"/>
    <property type="project" value="UniProtKB-KW"/>
</dbReference>
<dbReference type="InterPro" id="IPR003414">
    <property type="entry name" value="PP_kinase"/>
</dbReference>